<dbReference type="InterPro" id="IPR050469">
    <property type="entry name" value="Diguanylate_Cyclase"/>
</dbReference>
<evidence type="ECO:0000256" key="2">
    <source>
        <dbReference type="ARBA" id="ARBA00034247"/>
    </source>
</evidence>
<reference evidence="5 6" key="1">
    <citation type="submission" date="2023-07" db="EMBL/GenBank/DDBJ databases">
        <title>Genomic Encyclopedia of Type Strains, Phase IV (KMG-IV): sequencing the most valuable type-strain genomes for metagenomic binning, comparative biology and taxonomic classification.</title>
        <authorList>
            <person name="Goeker M."/>
        </authorList>
    </citation>
    <scope>NUCLEOTIDE SEQUENCE [LARGE SCALE GENOMIC DNA]</scope>
    <source>
        <strain evidence="5 6">DSM 1111</strain>
    </source>
</reference>
<evidence type="ECO:0000313" key="6">
    <source>
        <dbReference type="Proteomes" id="UP001238496"/>
    </source>
</evidence>
<evidence type="ECO:0000313" key="5">
    <source>
        <dbReference type="EMBL" id="MDQ0421994.1"/>
    </source>
</evidence>
<dbReference type="NCBIfam" id="TIGR00254">
    <property type="entry name" value="GGDEF"/>
    <property type="match status" value="1"/>
</dbReference>
<dbReference type="Pfam" id="PF00990">
    <property type="entry name" value="GGDEF"/>
    <property type="match status" value="1"/>
</dbReference>
<dbReference type="SMART" id="SM00267">
    <property type="entry name" value="GGDEF"/>
    <property type="match status" value="1"/>
</dbReference>
<keyword evidence="3" id="KW-0472">Membrane</keyword>
<accession>A0ABU0G9G5</accession>
<dbReference type="Gene3D" id="3.30.70.270">
    <property type="match status" value="1"/>
</dbReference>
<dbReference type="PANTHER" id="PTHR45138:SF9">
    <property type="entry name" value="DIGUANYLATE CYCLASE DGCM-RELATED"/>
    <property type="match status" value="1"/>
</dbReference>
<dbReference type="Proteomes" id="UP001238496">
    <property type="component" value="Unassembled WGS sequence"/>
</dbReference>
<name>A0ABU0G9G5_9HYPH</name>
<sequence length="284" mass="31089">MIRIGKWLWQPIDLGGLENPGGILSFALAVSFRSIILTSVAGLGSLPVLYGLRILALPVDQMIRLTVVFSWMFGGVLSGVLAFIVGHVIRDLSRSRAEFERLSRTDSLSGLANRRAFNDAFTRIDGEASLAIIDIDRFKLINDRLGHQAGDQVLQAIAAVLRRVFGEAHLVARLGGEEFGVILKGGSWEQRLVQVELARRCVAAEAITFDDVELSVTISVGVAEFQRGFRAESVYAAADQALYVAKGNGRDRVIHERTLCQPKPDYEHEVGDDARLFGVSSLRG</sequence>
<dbReference type="InterPro" id="IPR000160">
    <property type="entry name" value="GGDEF_dom"/>
</dbReference>
<evidence type="ECO:0000256" key="1">
    <source>
        <dbReference type="ARBA" id="ARBA00012528"/>
    </source>
</evidence>
<feature type="transmembrane region" description="Helical" evidence="3">
    <location>
        <begin position="63"/>
        <end position="86"/>
    </location>
</feature>
<evidence type="ECO:0000256" key="3">
    <source>
        <dbReference type="SAM" id="Phobius"/>
    </source>
</evidence>
<protein>
    <recommendedName>
        <fullName evidence="1">diguanylate cyclase</fullName>
        <ecNumber evidence="1">2.7.7.65</ecNumber>
    </recommendedName>
</protein>
<dbReference type="SUPFAM" id="SSF55073">
    <property type="entry name" value="Nucleotide cyclase"/>
    <property type="match status" value="1"/>
</dbReference>
<gene>
    <name evidence="5" type="ORF">J2045_003038</name>
</gene>
<keyword evidence="3" id="KW-1133">Transmembrane helix</keyword>
<organism evidence="5 6">
    <name type="scientific">Peteryoungia aggregata LMG 23059</name>
    <dbReference type="NCBI Taxonomy" id="1368425"/>
    <lineage>
        <taxon>Bacteria</taxon>
        <taxon>Pseudomonadati</taxon>
        <taxon>Pseudomonadota</taxon>
        <taxon>Alphaproteobacteria</taxon>
        <taxon>Hyphomicrobiales</taxon>
        <taxon>Rhizobiaceae</taxon>
        <taxon>Peteryoungia</taxon>
    </lineage>
</organism>
<dbReference type="InterPro" id="IPR029787">
    <property type="entry name" value="Nucleotide_cyclase"/>
</dbReference>
<comment type="catalytic activity">
    <reaction evidence="2">
        <text>2 GTP = 3',3'-c-di-GMP + 2 diphosphate</text>
        <dbReference type="Rhea" id="RHEA:24898"/>
        <dbReference type="ChEBI" id="CHEBI:33019"/>
        <dbReference type="ChEBI" id="CHEBI:37565"/>
        <dbReference type="ChEBI" id="CHEBI:58805"/>
        <dbReference type="EC" id="2.7.7.65"/>
    </reaction>
</comment>
<dbReference type="InterPro" id="IPR043128">
    <property type="entry name" value="Rev_trsase/Diguanyl_cyclase"/>
</dbReference>
<dbReference type="CDD" id="cd01949">
    <property type="entry name" value="GGDEF"/>
    <property type="match status" value="1"/>
</dbReference>
<comment type="caution">
    <text evidence="5">The sequence shown here is derived from an EMBL/GenBank/DDBJ whole genome shotgun (WGS) entry which is preliminary data.</text>
</comment>
<dbReference type="EC" id="2.7.7.65" evidence="1"/>
<keyword evidence="3" id="KW-0812">Transmembrane</keyword>
<dbReference type="PANTHER" id="PTHR45138">
    <property type="entry name" value="REGULATORY COMPONENTS OF SENSORY TRANSDUCTION SYSTEM"/>
    <property type="match status" value="1"/>
</dbReference>
<dbReference type="PROSITE" id="PS50887">
    <property type="entry name" value="GGDEF"/>
    <property type="match status" value="1"/>
</dbReference>
<feature type="domain" description="GGDEF" evidence="4">
    <location>
        <begin position="126"/>
        <end position="258"/>
    </location>
</feature>
<dbReference type="EMBL" id="JAUSUW010000008">
    <property type="protein sequence ID" value="MDQ0421994.1"/>
    <property type="molecule type" value="Genomic_DNA"/>
</dbReference>
<keyword evidence="6" id="KW-1185">Reference proteome</keyword>
<dbReference type="RefSeq" id="WP_307374164.1">
    <property type="nucleotide sequence ID" value="NZ_JAUSUW010000008.1"/>
</dbReference>
<evidence type="ECO:0000259" key="4">
    <source>
        <dbReference type="PROSITE" id="PS50887"/>
    </source>
</evidence>
<proteinExistence type="predicted"/>